<feature type="compositionally biased region" description="Basic and acidic residues" evidence="1">
    <location>
        <begin position="1"/>
        <end position="10"/>
    </location>
</feature>
<gene>
    <name evidence="2" type="ORF">ABT276_25065</name>
</gene>
<protein>
    <submittedName>
        <fullName evidence="2">Uncharacterized protein</fullName>
    </submittedName>
</protein>
<evidence type="ECO:0000313" key="3">
    <source>
        <dbReference type="Proteomes" id="UP001445472"/>
    </source>
</evidence>
<dbReference type="EMBL" id="JBEPBX010000026">
    <property type="protein sequence ID" value="MER6616586.1"/>
    <property type="molecule type" value="Genomic_DNA"/>
</dbReference>
<proteinExistence type="predicted"/>
<name>A0ABV1V231_9ACTN</name>
<evidence type="ECO:0000313" key="2">
    <source>
        <dbReference type="EMBL" id="MER6616586.1"/>
    </source>
</evidence>
<sequence length="67" mass="7038">MNDSGEKEAAESDDETLARLTSALGQPSPGVLDNAKALFPFISDENHSLNADSVPDARVAPVDQVRG</sequence>
<feature type="region of interest" description="Disordered" evidence="1">
    <location>
        <begin position="1"/>
        <end position="30"/>
    </location>
</feature>
<evidence type="ECO:0000256" key="1">
    <source>
        <dbReference type="SAM" id="MobiDB-lite"/>
    </source>
</evidence>
<dbReference type="Proteomes" id="UP001445472">
    <property type="component" value="Unassembled WGS sequence"/>
</dbReference>
<reference evidence="2 3" key="1">
    <citation type="submission" date="2024-06" db="EMBL/GenBank/DDBJ databases">
        <title>The Natural Products Discovery Center: Release of the First 8490 Sequenced Strains for Exploring Actinobacteria Biosynthetic Diversity.</title>
        <authorList>
            <person name="Kalkreuter E."/>
            <person name="Kautsar S.A."/>
            <person name="Yang D."/>
            <person name="Bader C.D."/>
            <person name="Teijaro C.N."/>
            <person name="Fluegel L."/>
            <person name="Davis C.M."/>
            <person name="Simpson J.R."/>
            <person name="Lauterbach L."/>
            <person name="Steele A.D."/>
            <person name="Gui C."/>
            <person name="Meng S."/>
            <person name="Li G."/>
            <person name="Viehrig K."/>
            <person name="Ye F."/>
            <person name="Su P."/>
            <person name="Kiefer A.F."/>
            <person name="Nichols A."/>
            <person name="Cepeda A.J."/>
            <person name="Yan W."/>
            <person name="Fan B."/>
            <person name="Jiang Y."/>
            <person name="Adhikari A."/>
            <person name="Zheng C.-J."/>
            <person name="Schuster L."/>
            <person name="Cowan T.M."/>
            <person name="Smanski M.J."/>
            <person name="Chevrette M.G."/>
            <person name="De Carvalho L.P.S."/>
            <person name="Shen B."/>
        </authorList>
    </citation>
    <scope>NUCLEOTIDE SEQUENCE [LARGE SCALE GENOMIC DNA]</scope>
    <source>
        <strain evidence="2 3">NPDC000837</strain>
    </source>
</reference>
<dbReference type="RefSeq" id="WP_159026875.1">
    <property type="nucleotide sequence ID" value="NZ_JBEPBX010000026.1"/>
</dbReference>
<keyword evidence="3" id="KW-1185">Reference proteome</keyword>
<accession>A0ABV1V231</accession>
<organism evidence="2 3">
    <name type="scientific">Streptomyces xantholiticus</name>
    <dbReference type="NCBI Taxonomy" id="68285"/>
    <lineage>
        <taxon>Bacteria</taxon>
        <taxon>Bacillati</taxon>
        <taxon>Actinomycetota</taxon>
        <taxon>Actinomycetes</taxon>
        <taxon>Kitasatosporales</taxon>
        <taxon>Streptomycetaceae</taxon>
        <taxon>Streptomyces</taxon>
    </lineage>
</organism>
<comment type="caution">
    <text evidence="2">The sequence shown here is derived from an EMBL/GenBank/DDBJ whole genome shotgun (WGS) entry which is preliminary data.</text>
</comment>
<feature type="region of interest" description="Disordered" evidence="1">
    <location>
        <begin position="46"/>
        <end position="67"/>
    </location>
</feature>